<comment type="caution">
    <text evidence="1">The sequence shown here is derived from an EMBL/GenBank/DDBJ whole genome shotgun (WGS) entry which is preliminary data.</text>
</comment>
<evidence type="ECO:0000313" key="1">
    <source>
        <dbReference type="EMBL" id="KAI6083674.1"/>
    </source>
</evidence>
<reference evidence="1 2" key="1">
    <citation type="journal article" date="2022" name="New Phytol.">
        <title>Ecological generalism drives hyperdiversity of secondary metabolite gene clusters in xylarialean endophytes.</title>
        <authorList>
            <person name="Franco M.E.E."/>
            <person name="Wisecaver J.H."/>
            <person name="Arnold A.E."/>
            <person name="Ju Y.M."/>
            <person name="Slot J.C."/>
            <person name="Ahrendt S."/>
            <person name="Moore L.P."/>
            <person name="Eastman K.E."/>
            <person name="Scott K."/>
            <person name="Konkel Z."/>
            <person name="Mondo S.J."/>
            <person name="Kuo A."/>
            <person name="Hayes R.D."/>
            <person name="Haridas S."/>
            <person name="Andreopoulos B."/>
            <person name="Riley R."/>
            <person name="LaButti K."/>
            <person name="Pangilinan J."/>
            <person name="Lipzen A."/>
            <person name="Amirebrahimi M."/>
            <person name="Yan J."/>
            <person name="Adam C."/>
            <person name="Keymanesh K."/>
            <person name="Ng V."/>
            <person name="Louie K."/>
            <person name="Northen T."/>
            <person name="Drula E."/>
            <person name="Henrissat B."/>
            <person name="Hsieh H.M."/>
            <person name="Youens-Clark K."/>
            <person name="Lutzoni F."/>
            <person name="Miadlikowska J."/>
            <person name="Eastwood D.C."/>
            <person name="Hamelin R.C."/>
            <person name="Grigoriev I.V."/>
            <person name="U'Ren J.M."/>
        </authorList>
    </citation>
    <scope>NUCLEOTIDE SEQUENCE [LARGE SCALE GENOMIC DNA]</scope>
    <source>
        <strain evidence="1 2">ER1909</strain>
    </source>
</reference>
<protein>
    <submittedName>
        <fullName evidence="1">NAD(P)-binding protein</fullName>
    </submittedName>
</protein>
<sequence>MATHQKGTIIVTGANGYLGSAIVRHIVSSPELQSYHSIFIVRDKSAANTRLTSALKAAVEKVSCEVVSLDLASLANVRRVATAINGRISTRTIPPIRALVLNAAFIEFETQTWTQEDGFDMAFAANYLGHWLLTVMLLQSIDLKTGRITVVGSDIHNPDDWLTETIGPYTHPDNKWRPFITGDNIDPIALGTWSTRADDPSTQNGLRRYGAAKFCLVTMISELQRRLDSDPLLHRVTTVGVDPGSMASSEGVARRTDWFSRNIVHGIIMPIMGYVWIWLYPESNRKMRTTARSARDVMRATMDVSVDKAAYFDGTAPAETAEEARDVRKREMIWRDSVRYTQLKESETVLKNWK</sequence>
<evidence type="ECO:0000313" key="2">
    <source>
        <dbReference type="Proteomes" id="UP001497680"/>
    </source>
</evidence>
<organism evidence="1 2">
    <name type="scientific">Hypoxylon rubiginosum</name>
    <dbReference type="NCBI Taxonomy" id="110542"/>
    <lineage>
        <taxon>Eukaryota</taxon>
        <taxon>Fungi</taxon>
        <taxon>Dikarya</taxon>
        <taxon>Ascomycota</taxon>
        <taxon>Pezizomycotina</taxon>
        <taxon>Sordariomycetes</taxon>
        <taxon>Xylariomycetidae</taxon>
        <taxon>Xylariales</taxon>
        <taxon>Hypoxylaceae</taxon>
        <taxon>Hypoxylon</taxon>
    </lineage>
</organism>
<accession>A0ACC0CTB1</accession>
<proteinExistence type="predicted"/>
<dbReference type="Proteomes" id="UP001497680">
    <property type="component" value="Unassembled WGS sequence"/>
</dbReference>
<dbReference type="EMBL" id="MU394348">
    <property type="protein sequence ID" value="KAI6083674.1"/>
    <property type="molecule type" value="Genomic_DNA"/>
</dbReference>
<gene>
    <name evidence="1" type="ORF">F4821DRAFT_244277</name>
</gene>
<name>A0ACC0CTB1_9PEZI</name>
<keyword evidence="2" id="KW-1185">Reference proteome</keyword>